<keyword evidence="1" id="KW-1133">Transmembrane helix</keyword>
<dbReference type="NCBIfam" id="TIGR03082">
    <property type="entry name" value="Gneg_AbrB_dup"/>
    <property type="match status" value="2"/>
</dbReference>
<dbReference type="InterPro" id="IPR017516">
    <property type="entry name" value="AbrB_dup"/>
</dbReference>
<dbReference type="AlphaFoldDB" id="A0A4Q7LVH0"/>
<dbReference type="PROSITE" id="PS51257">
    <property type="entry name" value="PROKAR_LIPOPROTEIN"/>
    <property type="match status" value="1"/>
</dbReference>
<evidence type="ECO:0000256" key="2">
    <source>
        <dbReference type="SAM" id="SignalP"/>
    </source>
</evidence>
<dbReference type="Proteomes" id="UP000293433">
    <property type="component" value="Unassembled WGS sequence"/>
</dbReference>
<accession>A0A4Q7LVH0</accession>
<evidence type="ECO:0008006" key="5">
    <source>
        <dbReference type="Google" id="ProtNLM"/>
    </source>
</evidence>
<feature type="signal peptide" evidence="2">
    <location>
        <begin position="1"/>
        <end position="21"/>
    </location>
</feature>
<dbReference type="PIRSF" id="PIRSF038991">
    <property type="entry name" value="Protein_AbrB"/>
    <property type="match status" value="1"/>
</dbReference>
<feature type="transmembrane region" description="Helical" evidence="1">
    <location>
        <begin position="264"/>
        <end position="283"/>
    </location>
</feature>
<evidence type="ECO:0000313" key="4">
    <source>
        <dbReference type="Proteomes" id="UP000293433"/>
    </source>
</evidence>
<evidence type="ECO:0000313" key="3">
    <source>
        <dbReference type="EMBL" id="RZS58493.1"/>
    </source>
</evidence>
<dbReference type="GO" id="GO:0010468">
    <property type="term" value="P:regulation of gene expression"/>
    <property type="evidence" value="ECO:0007669"/>
    <property type="project" value="InterPro"/>
</dbReference>
<dbReference type="EMBL" id="SGWV01000007">
    <property type="protein sequence ID" value="RZS58493.1"/>
    <property type="molecule type" value="Genomic_DNA"/>
</dbReference>
<organism evidence="3 4">
    <name type="scientific">Sphaerotilus mobilis</name>
    <dbReference type="NCBI Taxonomy" id="47994"/>
    <lineage>
        <taxon>Bacteria</taxon>
        <taxon>Pseudomonadati</taxon>
        <taxon>Pseudomonadota</taxon>
        <taxon>Betaproteobacteria</taxon>
        <taxon>Burkholderiales</taxon>
        <taxon>Sphaerotilaceae</taxon>
        <taxon>Sphaerotilus</taxon>
    </lineage>
</organism>
<keyword evidence="2" id="KW-0732">Signal</keyword>
<feature type="chain" id="PRO_5020408766" description="AbrB family transcriptional regulator" evidence="2">
    <location>
        <begin position="22"/>
        <end position="356"/>
    </location>
</feature>
<name>A0A4Q7LVH0_9BURK</name>
<dbReference type="InterPro" id="IPR007820">
    <property type="entry name" value="AbrB_fam"/>
</dbReference>
<keyword evidence="1" id="KW-0812">Transmembrane</keyword>
<keyword evidence="1" id="KW-0472">Membrane</keyword>
<keyword evidence="4" id="KW-1185">Reference proteome</keyword>
<reference evidence="3 4" key="1">
    <citation type="submission" date="2019-02" db="EMBL/GenBank/DDBJ databases">
        <title>Genomic Encyclopedia of Type Strains, Phase IV (KMG-IV): sequencing the most valuable type-strain genomes for metagenomic binning, comparative biology and taxonomic classification.</title>
        <authorList>
            <person name="Goeker M."/>
        </authorList>
    </citation>
    <scope>NUCLEOTIDE SEQUENCE [LARGE SCALE GENOMIC DNA]</scope>
    <source>
        <strain evidence="3 4">DSM 10617</strain>
    </source>
</reference>
<sequence>MTLPRPVRLALTLALATLAGAACSALHTPLPWMIGPLLLTAALSLAGAPVQSSKRLRNAGQWAIGMALGLYFTPEVAARTVALAPWTLLGAAWSVLLGHLYFRWLLASQPAGSIDRATAYFSSVIGGASEMAQYAEQVGARVDRVAAAHSLRVMIVVVGIPFAYLFAEVHGHDATGASRLGHIDLGGLLQLMAGTAAAALLMRRLNQPNPWVLGPLLATLVISAAGWQPSALPGWLAPAAQLAVGVSLGSRFTPDFLHAAPRWLGAVALGTLGMIGLSAGFAWCVAQIADLDPAAVLLGTSPGGIAEMCITARSLELGVPLVTAFHIVRYLVVLMSTGPIWRHWISPEAGPSGLQD</sequence>
<gene>
    <name evidence="3" type="ORF">EV685_0787</name>
</gene>
<dbReference type="GO" id="GO:0016020">
    <property type="term" value="C:membrane"/>
    <property type="evidence" value="ECO:0007669"/>
    <property type="project" value="InterPro"/>
</dbReference>
<protein>
    <recommendedName>
        <fullName evidence="5">AbrB family transcriptional regulator</fullName>
    </recommendedName>
</protein>
<feature type="transmembrane region" description="Helical" evidence="1">
    <location>
        <begin position="210"/>
        <end position="228"/>
    </location>
</feature>
<dbReference type="OrthoDB" id="8527964at2"/>
<evidence type="ECO:0000256" key="1">
    <source>
        <dbReference type="SAM" id="Phobius"/>
    </source>
</evidence>
<dbReference type="RefSeq" id="WP_130480633.1">
    <property type="nucleotide sequence ID" value="NZ_SGWV01000007.1"/>
</dbReference>
<comment type="caution">
    <text evidence="3">The sequence shown here is derived from an EMBL/GenBank/DDBJ whole genome shotgun (WGS) entry which is preliminary data.</text>
</comment>
<dbReference type="Pfam" id="PF05145">
    <property type="entry name" value="AbrB"/>
    <property type="match status" value="1"/>
</dbReference>
<feature type="transmembrane region" description="Helical" evidence="1">
    <location>
        <begin position="187"/>
        <end position="203"/>
    </location>
</feature>
<proteinExistence type="predicted"/>
<dbReference type="PANTHER" id="PTHR38457">
    <property type="entry name" value="REGULATOR ABRB-RELATED"/>
    <property type="match status" value="1"/>
</dbReference>
<dbReference type="PANTHER" id="PTHR38457:SF1">
    <property type="entry name" value="REGULATOR ABRB-RELATED"/>
    <property type="match status" value="1"/>
</dbReference>
<feature type="transmembrane region" description="Helical" evidence="1">
    <location>
        <begin position="151"/>
        <end position="167"/>
    </location>
</feature>